<evidence type="ECO:0000256" key="3">
    <source>
        <dbReference type="ARBA" id="ARBA00022448"/>
    </source>
</evidence>
<dbReference type="GO" id="GO:0042626">
    <property type="term" value="F:ATPase-coupled transmembrane transporter activity"/>
    <property type="evidence" value="ECO:0007669"/>
    <property type="project" value="TreeGrafter"/>
</dbReference>
<dbReference type="InterPro" id="IPR050095">
    <property type="entry name" value="ECF_ABC_transporter_ATP-bd"/>
</dbReference>
<evidence type="ECO:0000256" key="1">
    <source>
        <dbReference type="ARBA" id="ARBA00004202"/>
    </source>
</evidence>
<evidence type="ECO:0000256" key="4">
    <source>
        <dbReference type="ARBA" id="ARBA00022475"/>
    </source>
</evidence>
<keyword evidence="7" id="KW-0067">ATP-binding</keyword>
<dbReference type="Gene3D" id="3.40.50.300">
    <property type="entry name" value="P-loop containing nucleotide triphosphate hydrolases"/>
    <property type="match status" value="2"/>
</dbReference>
<dbReference type="EMBL" id="CAEZXK010000006">
    <property type="protein sequence ID" value="CAB4681926.1"/>
    <property type="molecule type" value="Genomic_DNA"/>
</dbReference>
<dbReference type="SUPFAM" id="SSF52540">
    <property type="entry name" value="P-loop containing nucleoside triphosphate hydrolases"/>
    <property type="match status" value="2"/>
</dbReference>
<dbReference type="InterPro" id="IPR015856">
    <property type="entry name" value="ABC_transpr_CbiO/EcfA_su"/>
</dbReference>
<evidence type="ECO:0000256" key="7">
    <source>
        <dbReference type="ARBA" id="ARBA00022840"/>
    </source>
</evidence>
<dbReference type="GO" id="GO:0005524">
    <property type="term" value="F:ATP binding"/>
    <property type="evidence" value="ECO:0007669"/>
    <property type="project" value="UniProtKB-KW"/>
</dbReference>
<comment type="function">
    <text evidence="10">Probably part of an ABC transporter complex. Responsible for energy coupling to the transport system.</text>
</comment>
<accession>A0A6J6N711</accession>
<evidence type="ECO:0000259" key="11">
    <source>
        <dbReference type="PROSITE" id="PS50893"/>
    </source>
</evidence>
<dbReference type="PROSITE" id="PS50893">
    <property type="entry name" value="ABC_TRANSPORTER_2"/>
    <property type="match status" value="2"/>
</dbReference>
<organism evidence="12">
    <name type="scientific">freshwater metagenome</name>
    <dbReference type="NCBI Taxonomy" id="449393"/>
    <lineage>
        <taxon>unclassified sequences</taxon>
        <taxon>metagenomes</taxon>
        <taxon>ecological metagenomes</taxon>
    </lineage>
</organism>
<keyword evidence="8" id="KW-1278">Translocase</keyword>
<evidence type="ECO:0000256" key="8">
    <source>
        <dbReference type="ARBA" id="ARBA00022967"/>
    </source>
</evidence>
<sequence length="546" mass="58058">MQCSSDCSLCLGGDAGLISLKNFTFTYKNGDEAKLNRASVDIKAGQFVLVCGATGSGKSTLLKALVGLVPHFSGGTASGVRTIDGQDFSRAMPHETAHLIGYVNQQPEGAFVADTVLEELAFALEQLAIGRDEMIRRVDAALAATGLSELRNRKLFELSGGQQQRVAIAAALSAGQKILVLDEPTSALDPLAAKELLEFVWRLSRSEGITVIVAEHRIERLVGLVDSVIIVNNDGTVSQGEPQTQLAKFKFVPPLIELAHQLAWPKVLLSIEHAAEEFARSAPHTTKRIAHLPLGSEVLNAERVTVDYGSLRAVDSVSLSAKAGEVIAVMGENGSGKTSLLWALQGTGNRGDGRISVAGQDPATLTATERLSVVAMVPQQAADLLFLPNLGDELDEADEVAEAKSASTSQLFEQFSGRIDPSIHPRDLSSGQQLALVLAMQLVKNASLVILDEPTRGLDYAAKKQVAQVLRNLASSGKAVIFASHDVEFIAQSADRVIQLEAGKVIADQPVETALEYRADNSLASQVAQITKLPGVIALQQVVTNE</sequence>
<keyword evidence="4" id="KW-1003">Cell membrane</keyword>
<feature type="domain" description="ABC transporter" evidence="11">
    <location>
        <begin position="18"/>
        <end position="258"/>
    </location>
</feature>
<comment type="subcellular location">
    <subcellularLocation>
        <location evidence="1">Cell membrane</location>
        <topology evidence="1">Peripheral membrane protein</topology>
    </subcellularLocation>
</comment>
<dbReference type="PANTHER" id="PTHR43553">
    <property type="entry name" value="HEAVY METAL TRANSPORTER"/>
    <property type="match status" value="1"/>
</dbReference>
<dbReference type="InterPro" id="IPR003593">
    <property type="entry name" value="AAA+_ATPase"/>
</dbReference>
<gene>
    <name evidence="12" type="ORF">UFOPK2370_00364</name>
</gene>
<dbReference type="PROSITE" id="PS00211">
    <property type="entry name" value="ABC_TRANSPORTER_1"/>
    <property type="match status" value="1"/>
</dbReference>
<evidence type="ECO:0000313" key="12">
    <source>
        <dbReference type="EMBL" id="CAB4681926.1"/>
    </source>
</evidence>
<evidence type="ECO:0000256" key="2">
    <source>
        <dbReference type="ARBA" id="ARBA00005417"/>
    </source>
</evidence>
<keyword evidence="9" id="KW-0472">Membrane</keyword>
<evidence type="ECO:0000256" key="5">
    <source>
        <dbReference type="ARBA" id="ARBA00022737"/>
    </source>
</evidence>
<dbReference type="AlphaFoldDB" id="A0A6J6N711"/>
<dbReference type="InterPro" id="IPR003439">
    <property type="entry name" value="ABC_transporter-like_ATP-bd"/>
</dbReference>
<evidence type="ECO:0000256" key="10">
    <source>
        <dbReference type="ARBA" id="ARBA00025157"/>
    </source>
</evidence>
<evidence type="ECO:0000256" key="6">
    <source>
        <dbReference type="ARBA" id="ARBA00022741"/>
    </source>
</evidence>
<keyword evidence="5" id="KW-0677">Repeat</keyword>
<evidence type="ECO:0000256" key="9">
    <source>
        <dbReference type="ARBA" id="ARBA00023136"/>
    </source>
</evidence>
<dbReference type="GO" id="GO:0043190">
    <property type="term" value="C:ATP-binding cassette (ABC) transporter complex"/>
    <property type="evidence" value="ECO:0007669"/>
    <property type="project" value="TreeGrafter"/>
</dbReference>
<comment type="similarity">
    <text evidence="2">Belongs to the ABC transporter superfamily.</text>
</comment>
<protein>
    <submittedName>
        <fullName evidence="12">Unannotated protein</fullName>
    </submittedName>
</protein>
<reference evidence="12" key="1">
    <citation type="submission" date="2020-05" db="EMBL/GenBank/DDBJ databases">
        <authorList>
            <person name="Chiriac C."/>
            <person name="Salcher M."/>
            <person name="Ghai R."/>
            <person name="Kavagutti S V."/>
        </authorList>
    </citation>
    <scope>NUCLEOTIDE SEQUENCE</scope>
</reference>
<dbReference type="GO" id="GO:0016887">
    <property type="term" value="F:ATP hydrolysis activity"/>
    <property type="evidence" value="ECO:0007669"/>
    <property type="project" value="InterPro"/>
</dbReference>
<feature type="domain" description="ABC transporter" evidence="11">
    <location>
        <begin position="299"/>
        <end position="527"/>
    </location>
</feature>
<dbReference type="PANTHER" id="PTHR43553:SF23">
    <property type="entry name" value="ABC TRANSPORTER ATP-BINDING COMPONENT"/>
    <property type="match status" value="1"/>
</dbReference>
<dbReference type="Pfam" id="PF00005">
    <property type="entry name" value="ABC_tran"/>
    <property type="match status" value="2"/>
</dbReference>
<keyword evidence="3" id="KW-0813">Transport</keyword>
<dbReference type="InterPro" id="IPR027417">
    <property type="entry name" value="P-loop_NTPase"/>
</dbReference>
<dbReference type="CDD" id="cd03225">
    <property type="entry name" value="ABC_cobalt_CbiO_domain1"/>
    <property type="match status" value="1"/>
</dbReference>
<name>A0A6J6N711_9ZZZZ</name>
<dbReference type="InterPro" id="IPR017871">
    <property type="entry name" value="ABC_transporter-like_CS"/>
</dbReference>
<dbReference type="SMART" id="SM00382">
    <property type="entry name" value="AAA"/>
    <property type="match status" value="2"/>
</dbReference>
<proteinExistence type="inferred from homology"/>
<keyword evidence="6" id="KW-0547">Nucleotide-binding</keyword>